<evidence type="ECO:0000313" key="1">
    <source>
        <dbReference type="EMBL" id="OEV02392.1"/>
    </source>
</evidence>
<proteinExistence type="predicted"/>
<protein>
    <recommendedName>
        <fullName evidence="3">DUF1963 domain-containing protein</fullName>
    </recommendedName>
</protein>
<organism evidence="1 2">
    <name type="scientific">Streptomyces qinglanensis</name>
    <dbReference type="NCBI Taxonomy" id="943816"/>
    <lineage>
        <taxon>Bacteria</taxon>
        <taxon>Bacillati</taxon>
        <taxon>Actinomycetota</taxon>
        <taxon>Actinomycetes</taxon>
        <taxon>Kitasatosporales</taxon>
        <taxon>Streptomycetaceae</taxon>
        <taxon>Streptomyces</taxon>
    </lineage>
</organism>
<dbReference type="Pfam" id="PF09234">
    <property type="entry name" value="DUF1963"/>
    <property type="match status" value="1"/>
</dbReference>
<accession>A0A1E7KEP5</accession>
<dbReference type="PATRIC" id="fig|943816.4.peg.5740"/>
<evidence type="ECO:0008006" key="3">
    <source>
        <dbReference type="Google" id="ProtNLM"/>
    </source>
</evidence>
<name>A0A1E7KEP5_9ACTN</name>
<dbReference type="AlphaFoldDB" id="A0A1E7KEP5"/>
<sequence length="272" mass="30018">MLEKLDRFRQEAFARDVPPADVERWLATARPCATLSPHVDGPVVGRFGGPLTLPVGAPGPEHLDELHLIASLDLAALPTDATRLPLPHEGRLLLCAHPDALDTHGTAIHLPADTPVEERHVERDHSASDVFAELDAQLLRTGELRLRHDISLPDHDSLVDPAEHPHAGALREAWRQVRGADLHLTKWSQIQLDGYATDEYGELDPVQAAARAAAADHPAHVDVARPEDWVLLAQWHPDIDGWESAVVHWSVARQDVAAHRFDRTDVSMFFAP</sequence>
<reference evidence="1 2" key="1">
    <citation type="journal article" date="2016" name="Front. Microbiol.">
        <title>Comparative Genomics Analysis of Streptomyces Species Reveals Their Adaptation to the Marine Environment and Their Diversity at the Genomic Level.</title>
        <authorList>
            <person name="Tian X."/>
            <person name="Zhang Z."/>
            <person name="Yang T."/>
            <person name="Chen M."/>
            <person name="Li J."/>
            <person name="Chen F."/>
            <person name="Yang J."/>
            <person name="Li W."/>
            <person name="Zhang B."/>
            <person name="Zhang Z."/>
            <person name="Wu J."/>
            <person name="Zhang C."/>
            <person name="Long L."/>
            <person name="Xiao J."/>
        </authorList>
    </citation>
    <scope>NUCLEOTIDE SEQUENCE [LARGE SCALE GENOMIC DNA]</scope>
    <source>
        <strain evidence="1 2">SCSIO M10379</strain>
    </source>
</reference>
<evidence type="ECO:0000313" key="2">
    <source>
        <dbReference type="Proteomes" id="UP000175829"/>
    </source>
</evidence>
<dbReference type="Gene3D" id="2.30.320.10">
    <property type="entry name" value="YwqG-like"/>
    <property type="match status" value="1"/>
</dbReference>
<dbReference type="InterPro" id="IPR015315">
    <property type="entry name" value="DUF1963"/>
</dbReference>
<gene>
    <name evidence="1" type="ORF">AN217_03205</name>
</gene>
<dbReference type="Proteomes" id="UP000175829">
    <property type="component" value="Unassembled WGS sequence"/>
</dbReference>
<dbReference type="EMBL" id="LJGV01000021">
    <property type="protein sequence ID" value="OEV02392.1"/>
    <property type="molecule type" value="Genomic_DNA"/>
</dbReference>
<comment type="caution">
    <text evidence="1">The sequence shown here is derived from an EMBL/GenBank/DDBJ whole genome shotgun (WGS) entry which is preliminary data.</text>
</comment>